<dbReference type="Proteomes" id="UP000002640">
    <property type="component" value="Unassembled WGS sequence"/>
</dbReference>
<proteinExistence type="predicted"/>
<sequence>MAKAPPKPEGGIAVTDPDFWPRQPRAVDDKMASLRSSYSLISDHNNGTLVGSAGRPAWFEMPPAERAEVLKKWGRVALTADCYQALGEIFEGDPSIRPIDGGLAIGASEHLAESSLSEPSSCGTKRTRTEDIAERMHDVMKKTIKSMEDIAQRDHEIYLQHQKEENEKTRSLLRELFSSQ</sequence>
<reference evidence="2 3" key="1">
    <citation type="journal article" date="2006" name="Science">
        <title>Phytophthora genome sequences uncover evolutionary origins and mechanisms of pathogenesis.</title>
        <authorList>
            <person name="Tyler B.M."/>
            <person name="Tripathy S."/>
            <person name="Zhang X."/>
            <person name="Dehal P."/>
            <person name="Jiang R.H."/>
            <person name="Aerts A."/>
            <person name="Arredondo F.D."/>
            <person name="Baxter L."/>
            <person name="Bensasson D."/>
            <person name="Beynon J.L."/>
            <person name="Chapman J."/>
            <person name="Damasceno C.M."/>
            <person name="Dorrance A.E."/>
            <person name="Dou D."/>
            <person name="Dickerman A.W."/>
            <person name="Dubchak I.L."/>
            <person name="Garbelotto M."/>
            <person name="Gijzen M."/>
            <person name="Gordon S.G."/>
            <person name="Govers F."/>
            <person name="Grunwald N.J."/>
            <person name="Huang W."/>
            <person name="Ivors K.L."/>
            <person name="Jones R.W."/>
            <person name="Kamoun S."/>
            <person name="Krampis K."/>
            <person name="Lamour K.H."/>
            <person name="Lee M.K."/>
            <person name="McDonald W.H."/>
            <person name="Medina M."/>
            <person name="Meijer H.J."/>
            <person name="Nordberg E.K."/>
            <person name="Maclean D.J."/>
            <person name="Ospina-Giraldo M.D."/>
            <person name="Morris P.F."/>
            <person name="Phuntumart V."/>
            <person name="Putnam N.H."/>
            <person name="Rash S."/>
            <person name="Rose J.K."/>
            <person name="Sakihama Y."/>
            <person name="Salamov A.A."/>
            <person name="Savidor A."/>
            <person name="Scheuring C.F."/>
            <person name="Smith B.M."/>
            <person name="Sobral B.W."/>
            <person name="Terry A."/>
            <person name="Torto-Alalibo T.A."/>
            <person name="Win J."/>
            <person name="Xu Z."/>
            <person name="Zhang H."/>
            <person name="Grigoriev I.V."/>
            <person name="Rokhsar D.S."/>
            <person name="Boore J.L."/>
        </authorList>
    </citation>
    <scope>NUCLEOTIDE SEQUENCE [LARGE SCALE GENOMIC DNA]</scope>
    <source>
        <strain evidence="2 3">P6497</strain>
    </source>
</reference>
<dbReference type="GeneID" id="20642240"/>
<dbReference type="OMA" id="QRDHEIY"/>
<keyword evidence="3" id="KW-1185">Reference proteome</keyword>
<dbReference type="EMBL" id="JH159156">
    <property type="protein sequence ID" value="EGZ13791.1"/>
    <property type="molecule type" value="Genomic_DNA"/>
</dbReference>
<organism evidence="2 3">
    <name type="scientific">Phytophthora sojae (strain P6497)</name>
    <name type="common">Soybean stem and root rot agent</name>
    <name type="synonym">Phytophthora megasperma f. sp. glycines</name>
    <dbReference type="NCBI Taxonomy" id="1094619"/>
    <lineage>
        <taxon>Eukaryota</taxon>
        <taxon>Sar</taxon>
        <taxon>Stramenopiles</taxon>
        <taxon>Oomycota</taxon>
        <taxon>Peronosporomycetes</taxon>
        <taxon>Peronosporales</taxon>
        <taxon>Peronosporaceae</taxon>
        <taxon>Phytophthora</taxon>
    </lineage>
</organism>
<gene>
    <name evidence="2" type="ORF">PHYSODRAFT_303191</name>
</gene>
<feature type="region of interest" description="Disordered" evidence="1">
    <location>
        <begin position="1"/>
        <end position="23"/>
    </location>
</feature>
<protein>
    <submittedName>
        <fullName evidence="2">Uncharacterized protein</fullName>
    </submittedName>
</protein>
<dbReference type="InParanoid" id="G4ZRA6"/>
<evidence type="ECO:0000313" key="2">
    <source>
        <dbReference type="EMBL" id="EGZ13791.1"/>
    </source>
</evidence>
<dbReference type="AlphaFoldDB" id="G4ZRA6"/>
<dbReference type="RefSeq" id="XP_009531220.1">
    <property type="nucleotide sequence ID" value="XM_009532925.1"/>
</dbReference>
<evidence type="ECO:0000313" key="3">
    <source>
        <dbReference type="Proteomes" id="UP000002640"/>
    </source>
</evidence>
<name>G4ZRA6_PHYSP</name>
<evidence type="ECO:0000256" key="1">
    <source>
        <dbReference type="SAM" id="MobiDB-lite"/>
    </source>
</evidence>
<accession>G4ZRA6</accession>
<dbReference type="KEGG" id="psoj:PHYSODRAFT_303191"/>